<evidence type="ECO:0000256" key="1">
    <source>
        <dbReference type="SAM" id="MobiDB-lite"/>
    </source>
</evidence>
<dbReference type="EMBL" id="AWWV01010349">
    <property type="protein sequence ID" value="OMO79870.1"/>
    <property type="molecule type" value="Genomic_DNA"/>
</dbReference>
<feature type="region of interest" description="Disordered" evidence="1">
    <location>
        <begin position="1"/>
        <end position="24"/>
    </location>
</feature>
<gene>
    <name evidence="2" type="ORF">CCACVL1_13347</name>
</gene>
<accession>A0A1R3IBD4</accession>
<reference evidence="2 3" key="1">
    <citation type="submission" date="2013-09" db="EMBL/GenBank/DDBJ databases">
        <title>Corchorus capsularis genome sequencing.</title>
        <authorList>
            <person name="Alam M."/>
            <person name="Haque M.S."/>
            <person name="Islam M.S."/>
            <person name="Emdad E.M."/>
            <person name="Islam M.M."/>
            <person name="Ahmed B."/>
            <person name="Halim A."/>
            <person name="Hossen Q.M.M."/>
            <person name="Hossain M.Z."/>
            <person name="Ahmed R."/>
            <person name="Khan M.M."/>
            <person name="Islam R."/>
            <person name="Rashid M.M."/>
            <person name="Khan S.A."/>
            <person name="Rahman M.S."/>
            <person name="Alam M."/>
        </authorList>
    </citation>
    <scope>NUCLEOTIDE SEQUENCE [LARGE SCALE GENOMIC DNA]</scope>
    <source>
        <strain evidence="3">cv. CVL-1</strain>
        <tissue evidence="2">Whole seedling</tissue>
    </source>
</reference>
<comment type="caution">
    <text evidence="2">The sequence shown here is derived from an EMBL/GenBank/DDBJ whole genome shotgun (WGS) entry which is preliminary data.</text>
</comment>
<proteinExistence type="predicted"/>
<dbReference type="Gramene" id="OMO79870">
    <property type="protein sequence ID" value="OMO79870"/>
    <property type="gene ID" value="CCACVL1_13347"/>
</dbReference>
<name>A0A1R3IBD4_COCAP</name>
<keyword evidence="3" id="KW-1185">Reference proteome</keyword>
<evidence type="ECO:0000313" key="3">
    <source>
        <dbReference type="Proteomes" id="UP000188268"/>
    </source>
</evidence>
<organism evidence="2 3">
    <name type="scientific">Corchorus capsularis</name>
    <name type="common">Jute</name>
    <dbReference type="NCBI Taxonomy" id="210143"/>
    <lineage>
        <taxon>Eukaryota</taxon>
        <taxon>Viridiplantae</taxon>
        <taxon>Streptophyta</taxon>
        <taxon>Embryophyta</taxon>
        <taxon>Tracheophyta</taxon>
        <taxon>Spermatophyta</taxon>
        <taxon>Magnoliopsida</taxon>
        <taxon>eudicotyledons</taxon>
        <taxon>Gunneridae</taxon>
        <taxon>Pentapetalae</taxon>
        <taxon>rosids</taxon>
        <taxon>malvids</taxon>
        <taxon>Malvales</taxon>
        <taxon>Malvaceae</taxon>
        <taxon>Grewioideae</taxon>
        <taxon>Apeibeae</taxon>
        <taxon>Corchorus</taxon>
    </lineage>
</organism>
<evidence type="ECO:0000313" key="2">
    <source>
        <dbReference type="EMBL" id="OMO79870.1"/>
    </source>
</evidence>
<dbReference type="AlphaFoldDB" id="A0A1R3IBD4"/>
<dbReference type="Proteomes" id="UP000188268">
    <property type="component" value="Unassembled WGS sequence"/>
</dbReference>
<protein>
    <submittedName>
        <fullName evidence="2">Uncharacterized protein</fullName>
    </submittedName>
</protein>
<sequence>MATLDHSVRTKPGVKQALTKQPIN</sequence>